<gene>
    <name evidence="1" type="ORF">NB231_14743</name>
</gene>
<dbReference type="OrthoDB" id="32974at2"/>
<dbReference type="eggNOG" id="ENOG502ZI50">
    <property type="taxonomic scope" value="Bacteria"/>
</dbReference>
<organism evidence="1 2">
    <name type="scientific">Nitrococcus mobilis Nb-231</name>
    <dbReference type="NCBI Taxonomy" id="314278"/>
    <lineage>
        <taxon>Bacteria</taxon>
        <taxon>Pseudomonadati</taxon>
        <taxon>Pseudomonadota</taxon>
        <taxon>Gammaproteobacteria</taxon>
        <taxon>Chromatiales</taxon>
        <taxon>Ectothiorhodospiraceae</taxon>
        <taxon>Nitrococcus</taxon>
    </lineage>
</organism>
<evidence type="ECO:0000313" key="2">
    <source>
        <dbReference type="Proteomes" id="UP000003374"/>
    </source>
</evidence>
<sequence>MRQLIVADREVVRRALADYRHGNADFPDHLLAWLEHVEGCEATATFDPKAGRQPLFEYIGP</sequence>
<reference evidence="1 2" key="1">
    <citation type="submission" date="2006-02" db="EMBL/GenBank/DDBJ databases">
        <authorList>
            <person name="Waterbury J."/>
            <person name="Ferriera S."/>
            <person name="Johnson J."/>
            <person name="Kravitz S."/>
            <person name="Halpern A."/>
            <person name="Remington K."/>
            <person name="Beeson K."/>
            <person name="Tran B."/>
            <person name="Rogers Y.-H."/>
            <person name="Friedman R."/>
            <person name="Venter J.C."/>
        </authorList>
    </citation>
    <scope>NUCLEOTIDE SEQUENCE [LARGE SCALE GENOMIC DNA]</scope>
    <source>
        <strain evidence="1 2">Nb-231</strain>
    </source>
</reference>
<comment type="caution">
    <text evidence="1">The sequence shown here is derived from an EMBL/GenBank/DDBJ whole genome shotgun (WGS) entry which is preliminary data.</text>
</comment>
<protein>
    <submittedName>
        <fullName evidence="1">Uncharacterized protein</fullName>
    </submittedName>
</protein>
<dbReference type="Proteomes" id="UP000003374">
    <property type="component" value="Unassembled WGS sequence"/>
</dbReference>
<dbReference type="AlphaFoldDB" id="A4BL99"/>
<dbReference type="HOGENOM" id="CLU_2917982_0_0_6"/>
<name>A4BL99_9GAMM</name>
<dbReference type="RefSeq" id="WP_005003976.1">
    <property type="nucleotide sequence ID" value="NZ_CH672427.1"/>
</dbReference>
<dbReference type="STRING" id="314278.NB231_14743"/>
<accession>A4BL99</accession>
<evidence type="ECO:0000313" key="1">
    <source>
        <dbReference type="EMBL" id="EAR23087.1"/>
    </source>
</evidence>
<dbReference type="EMBL" id="AAOF01000001">
    <property type="protein sequence ID" value="EAR23087.1"/>
    <property type="molecule type" value="Genomic_DNA"/>
</dbReference>
<keyword evidence="2" id="KW-1185">Reference proteome</keyword>
<proteinExistence type="predicted"/>